<dbReference type="STRING" id="93057.EU95_1587"/>
<feature type="binding site" evidence="8">
    <location>
        <begin position="43"/>
        <end position="45"/>
    </location>
    <ligand>
        <name>S-adenosyl-L-methionine</name>
        <dbReference type="ChEBI" id="CHEBI:59789"/>
    </ligand>
</feature>
<evidence type="ECO:0000256" key="7">
    <source>
        <dbReference type="ARBA" id="ARBA00023239"/>
    </source>
</evidence>
<feature type="binding site" evidence="8">
    <location>
        <position position="81"/>
    </location>
    <ligand>
        <name>substrate</name>
    </ligand>
</feature>
<dbReference type="AlphaFoldDB" id="A0A0A2A050"/>
<dbReference type="EC" id="4.3.99.3" evidence="8"/>
<comment type="cofactor">
    <cofactor evidence="8">
        <name>S-adenosyl-L-methionine</name>
        <dbReference type="ChEBI" id="CHEBI:59789"/>
    </cofactor>
    <text evidence="8">Binds 1 S-adenosyl-L-methionine per subunit.</text>
</comment>
<dbReference type="InterPro" id="IPR013785">
    <property type="entry name" value="Aldolase_TIM"/>
</dbReference>
<dbReference type="HAMAP" id="MF_00917">
    <property type="entry name" value="QueE"/>
    <property type="match status" value="1"/>
</dbReference>
<feature type="binding site" evidence="8">
    <location>
        <position position="37"/>
    </location>
    <ligand>
        <name>[4Fe-4S] cluster</name>
        <dbReference type="ChEBI" id="CHEBI:49883"/>
        <note>4Fe-4S-S-AdoMet</note>
    </ligand>
</feature>
<evidence type="ECO:0000256" key="6">
    <source>
        <dbReference type="ARBA" id="ARBA00023014"/>
    </source>
</evidence>
<evidence type="ECO:0000256" key="2">
    <source>
        <dbReference type="ARBA" id="ARBA00022691"/>
    </source>
</evidence>
<keyword evidence="3 8" id="KW-0479">Metal-binding</keyword>
<comment type="cofactor">
    <cofactor evidence="8">
        <name>[4Fe-4S] cluster</name>
        <dbReference type="ChEBI" id="CHEBI:49883"/>
    </cofactor>
    <text evidence="8">Binds 1 [4Fe-4S] cluster. The cluster is coordinated with 3 cysteines and an exchangeable S-adenosyl-L-methionine.</text>
</comment>
<evidence type="ECO:0000256" key="4">
    <source>
        <dbReference type="ARBA" id="ARBA00022842"/>
    </source>
</evidence>
<keyword evidence="7 8" id="KW-0456">Lyase</keyword>
<feature type="binding site" evidence="8">
    <location>
        <position position="44"/>
    </location>
    <ligand>
        <name>[4Fe-4S] cluster</name>
        <dbReference type="ChEBI" id="CHEBI:49883"/>
        <note>4Fe-4S-S-AdoMet</note>
    </ligand>
</feature>
<keyword evidence="1 8" id="KW-0004">4Fe-4S</keyword>
<dbReference type="InterPro" id="IPR024924">
    <property type="entry name" value="7-CO-7-deazaguanine_synth-like"/>
</dbReference>
<feature type="binding site" evidence="8">
    <location>
        <position position="83"/>
    </location>
    <ligand>
        <name>S-adenosyl-L-methionine</name>
        <dbReference type="ChEBI" id="CHEBI:59789"/>
    </ligand>
</feature>
<keyword evidence="8" id="KW-0671">Queuosine biosynthesis</keyword>
<dbReference type="SUPFAM" id="SSF102114">
    <property type="entry name" value="Radical SAM enzymes"/>
    <property type="match status" value="1"/>
</dbReference>
<feature type="domain" description="Radical SAM core" evidence="9">
    <location>
        <begin position="24"/>
        <end position="227"/>
    </location>
</feature>
<keyword evidence="5 8" id="KW-0408">Iron</keyword>
<dbReference type="Proteomes" id="UP000030355">
    <property type="component" value="Unassembled WGS sequence"/>
</dbReference>
<evidence type="ECO:0000256" key="8">
    <source>
        <dbReference type="HAMAP-Rule" id="MF_00917"/>
    </source>
</evidence>
<dbReference type="UniPathway" id="UPA00391"/>
<evidence type="ECO:0000256" key="5">
    <source>
        <dbReference type="ARBA" id="ARBA00023004"/>
    </source>
</evidence>
<comment type="function">
    <text evidence="8">Catalyzes the complex heterocyclic radical-mediated conversion of 6-carboxy-5,6,7,8-tetrahydropterin (CPH4) to 7-carboxy-7-deazaguanine (CDG), a step common to the biosynthetic pathways of all 7-deazapurine-containing compounds.</text>
</comment>
<dbReference type="GO" id="GO:0016840">
    <property type="term" value="F:carbon-nitrogen lyase activity"/>
    <property type="evidence" value="ECO:0007669"/>
    <property type="project" value="UniProtKB-UniRule"/>
</dbReference>
<name>A0A0A2A050_PROMR</name>
<dbReference type="GO" id="GO:1904047">
    <property type="term" value="F:S-adenosyl-L-methionine binding"/>
    <property type="evidence" value="ECO:0007669"/>
    <property type="project" value="UniProtKB-UniRule"/>
</dbReference>
<sequence length="227" mass="26056">MNEKMTNFLPLVEQFHSLQGEGYHAGKSAFFVRLAGCKVGCSWCDTKNSWDEKKYPPISIKKIINQIKIARGKGASFCVITGGEPLQHNLDNFCNAIKKMTRGEEQNSMNIHIETSGVNSISGSYDWITLSPKRHSPPKNYFLKNCNEVKIIINEIEDIEFAIQIKKETLKQYQFSKSKDGLKKEDKIFYLQPAWNNTKGFSLAIDFVKNNPDWKLSLQTHKYLKIK</sequence>
<dbReference type="PROSITE" id="PS51918">
    <property type="entry name" value="RADICAL_SAM"/>
    <property type="match status" value="1"/>
</dbReference>
<dbReference type="SFLD" id="SFLDS00029">
    <property type="entry name" value="Radical_SAM"/>
    <property type="match status" value="1"/>
</dbReference>
<dbReference type="GO" id="GO:0000287">
    <property type="term" value="F:magnesium ion binding"/>
    <property type="evidence" value="ECO:0007669"/>
    <property type="project" value="UniProtKB-UniRule"/>
</dbReference>
<dbReference type="Gene3D" id="3.20.20.70">
    <property type="entry name" value="Aldolase class I"/>
    <property type="match status" value="1"/>
</dbReference>
<keyword evidence="4 8" id="KW-0460">Magnesium</keyword>
<feature type="binding site" evidence="8">
    <location>
        <begin position="18"/>
        <end position="20"/>
    </location>
    <ligand>
        <name>substrate</name>
    </ligand>
</feature>
<comment type="cofactor">
    <cofactor evidence="8">
        <name>Mg(2+)</name>
        <dbReference type="ChEBI" id="CHEBI:18420"/>
    </cofactor>
</comment>
<dbReference type="GO" id="GO:0051539">
    <property type="term" value="F:4 iron, 4 sulfur cluster binding"/>
    <property type="evidence" value="ECO:0007669"/>
    <property type="project" value="UniProtKB-UniRule"/>
</dbReference>
<evidence type="ECO:0000259" key="9">
    <source>
        <dbReference type="PROSITE" id="PS51918"/>
    </source>
</evidence>
<evidence type="ECO:0000313" key="11">
    <source>
        <dbReference type="Proteomes" id="UP000030355"/>
    </source>
</evidence>
<dbReference type="InterPro" id="IPR007197">
    <property type="entry name" value="rSAM"/>
</dbReference>
<evidence type="ECO:0000256" key="1">
    <source>
        <dbReference type="ARBA" id="ARBA00022485"/>
    </source>
</evidence>
<evidence type="ECO:0000256" key="3">
    <source>
        <dbReference type="ARBA" id="ARBA00022723"/>
    </source>
</evidence>
<dbReference type="Pfam" id="PF04055">
    <property type="entry name" value="Radical_SAM"/>
    <property type="match status" value="1"/>
</dbReference>
<comment type="caution">
    <text evidence="10">The sequence shown here is derived from an EMBL/GenBank/DDBJ whole genome shotgun (WGS) entry which is preliminary data.</text>
</comment>
<feature type="binding site" evidence="8">
    <location>
        <position position="46"/>
    </location>
    <ligand>
        <name>Mg(2+)</name>
        <dbReference type="ChEBI" id="CHEBI:18420"/>
    </ligand>
</feature>
<protein>
    <recommendedName>
        <fullName evidence="8">7-carboxy-7-deazaguanine synthase</fullName>
        <shortName evidence="8">CDG synthase</shortName>
        <ecNumber evidence="8">4.3.99.3</ecNumber>
    </recommendedName>
    <alternativeName>
        <fullName evidence="8">Queuosine biosynthesis protein QueE</fullName>
    </alternativeName>
</protein>
<comment type="pathway">
    <text evidence="8">Purine metabolism; 7-cyano-7-deazaguanine biosynthesis.</text>
</comment>
<gene>
    <name evidence="8" type="primary">queE</name>
    <name evidence="10" type="ORF">EU95_1587</name>
</gene>
<comment type="similarity">
    <text evidence="8">Belongs to the radical SAM superfamily. 7-carboxy-7-deazaguanine synthase family.</text>
</comment>
<comment type="catalytic activity">
    <reaction evidence="8">
        <text>6-carboxy-5,6,7,8-tetrahydropterin + H(+) = 7-carboxy-7-carbaguanine + NH4(+)</text>
        <dbReference type="Rhea" id="RHEA:27974"/>
        <dbReference type="ChEBI" id="CHEBI:15378"/>
        <dbReference type="ChEBI" id="CHEBI:28938"/>
        <dbReference type="ChEBI" id="CHEBI:61032"/>
        <dbReference type="ChEBI" id="CHEBI:61036"/>
        <dbReference type="EC" id="4.3.99.3"/>
    </reaction>
</comment>
<dbReference type="PIRSF" id="PIRSF000370">
    <property type="entry name" value="QueE"/>
    <property type="match status" value="1"/>
</dbReference>
<evidence type="ECO:0000313" key="10">
    <source>
        <dbReference type="EMBL" id="KGF94965.1"/>
    </source>
</evidence>
<feature type="binding site" evidence="8">
    <location>
        <position position="33"/>
    </location>
    <ligand>
        <name>substrate</name>
    </ligand>
</feature>
<comment type="subunit">
    <text evidence="8">Homodimer.</text>
</comment>
<accession>A0A0A2A050</accession>
<reference evidence="11" key="1">
    <citation type="journal article" date="2014" name="Sci. Data">
        <title>Genomes of diverse isolates of the marine cyanobacterium Prochlorococcus.</title>
        <authorList>
            <person name="Biller S."/>
            <person name="Berube P."/>
            <person name="Thompson J."/>
            <person name="Kelly L."/>
            <person name="Roggensack S."/>
            <person name="Awad L."/>
            <person name="Roache-Johnson K."/>
            <person name="Ding H."/>
            <person name="Giovannoni S.J."/>
            <person name="Moore L.R."/>
            <person name="Chisholm S.W."/>
        </authorList>
    </citation>
    <scope>NUCLEOTIDE SEQUENCE [LARGE SCALE GENOMIC DNA]</scope>
    <source>
        <strain evidence="11">MIT 9201</strain>
    </source>
</reference>
<feature type="binding site" evidence="8">
    <location>
        <position position="41"/>
    </location>
    <ligand>
        <name>[4Fe-4S] cluster</name>
        <dbReference type="ChEBI" id="CHEBI:49883"/>
        <note>4Fe-4S-S-AdoMet</note>
    </ligand>
</feature>
<keyword evidence="2 8" id="KW-0949">S-adenosyl-L-methionine</keyword>
<dbReference type="GO" id="GO:0008616">
    <property type="term" value="P:tRNA queuosine(34) biosynthetic process"/>
    <property type="evidence" value="ECO:0007669"/>
    <property type="project" value="UniProtKB-UniRule"/>
</dbReference>
<dbReference type="InterPro" id="IPR058240">
    <property type="entry name" value="rSAM_sf"/>
</dbReference>
<keyword evidence="6 8" id="KW-0411">Iron-sulfur</keyword>
<feature type="binding site" evidence="8">
    <location>
        <begin position="131"/>
        <end position="133"/>
    </location>
    <ligand>
        <name>S-adenosyl-L-methionine</name>
        <dbReference type="ChEBI" id="CHEBI:59789"/>
    </ligand>
</feature>
<dbReference type="PANTHER" id="PTHR42836">
    <property type="entry name" value="7-CARBOXY-7-DEAZAGUANINE SYNTHASE"/>
    <property type="match status" value="1"/>
</dbReference>
<dbReference type="eggNOG" id="COG0602">
    <property type="taxonomic scope" value="Bacteria"/>
</dbReference>
<comment type="caution">
    <text evidence="8">Lacks conserved residue(s) required for the propagation of feature annotation.</text>
</comment>
<proteinExistence type="inferred from homology"/>
<organism evidence="10 11">
    <name type="scientific">Prochlorococcus marinus str. MIT 9201</name>
    <dbReference type="NCBI Taxonomy" id="93057"/>
    <lineage>
        <taxon>Bacteria</taxon>
        <taxon>Bacillati</taxon>
        <taxon>Cyanobacteriota</taxon>
        <taxon>Cyanophyceae</taxon>
        <taxon>Synechococcales</taxon>
        <taxon>Prochlorococcaceae</taxon>
        <taxon>Prochlorococcus</taxon>
    </lineage>
</organism>
<dbReference type="PANTHER" id="PTHR42836:SF1">
    <property type="entry name" value="7-CARBOXY-7-DEAZAGUANINE SYNTHASE"/>
    <property type="match status" value="1"/>
</dbReference>
<dbReference type="EMBL" id="JNAL01000017">
    <property type="protein sequence ID" value="KGF94965.1"/>
    <property type="molecule type" value="Genomic_DNA"/>
</dbReference>